<proteinExistence type="predicted"/>
<feature type="non-terminal residue" evidence="1">
    <location>
        <position position="192"/>
    </location>
</feature>
<evidence type="ECO:0000313" key="1">
    <source>
        <dbReference type="EMBL" id="EQD39473.1"/>
    </source>
</evidence>
<reference evidence="1" key="2">
    <citation type="journal article" date="2014" name="ISME J.">
        <title>Microbial stratification in low pH oxic and suboxic macroscopic growths along an acid mine drainage.</title>
        <authorList>
            <person name="Mendez-Garcia C."/>
            <person name="Mesa V."/>
            <person name="Sprenger R.R."/>
            <person name="Richter M."/>
            <person name="Diez M.S."/>
            <person name="Solano J."/>
            <person name="Bargiela R."/>
            <person name="Golyshina O.V."/>
            <person name="Manteca A."/>
            <person name="Ramos J.L."/>
            <person name="Gallego J.R."/>
            <person name="Llorente I."/>
            <person name="Martins Dos Santos V.A."/>
            <person name="Jensen O.N."/>
            <person name="Pelaez A.I."/>
            <person name="Sanchez J."/>
            <person name="Ferrer M."/>
        </authorList>
    </citation>
    <scope>NUCLEOTIDE SEQUENCE</scope>
</reference>
<organism evidence="1">
    <name type="scientific">mine drainage metagenome</name>
    <dbReference type="NCBI Taxonomy" id="410659"/>
    <lineage>
        <taxon>unclassified sequences</taxon>
        <taxon>metagenomes</taxon>
        <taxon>ecological metagenomes</taxon>
    </lineage>
</organism>
<comment type="caution">
    <text evidence="1">The sequence shown here is derived from an EMBL/GenBank/DDBJ whole genome shotgun (WGS) entry which is preliminary data.</text>
</comment>
<name>T0Z2I9_9ZZZZ</name>
<accession>T0Z2I9</accession>
<sequence>MARAAALDIGDYFRFDIGPTRAHSDGAAGSRFPVTAYVGATRWAQFHVDLVGSNLRMTGEPDEMPALFRVMMPDITQHGYRVYPLVDHVADKVAAIIERHGDRPSTRFKDLVDLVAIITEASVDAGLQRAAMHSEVERRGVVPPDRFDVPDRALWEMGYKREAQRSLLPLASTLDEALGVVTPFINAVFDGT</sequence>
<dbReference type="InterPro" id="IPR014942">
    <property type="entry name" value="AbiEii"/>
</dbReference>
<dbReference type="EMBL" id="AUZX01012374">
    <property type="protein sequence ID" value="EQD39473.1"/>
    <property type="molecule type" value="Genomic_DNA"/>
</dbReference>
<reference evidence="1" key="1">
    <citation type="submission" date="2013-08" db="EMBL/GenBank/DDBJ databases">
        <authorList>
            <person name="Mendez C."/>
            <person name="Richter M."/>
            <person name="Ferrer M."/>
            <person name="Sanchez J."/>
        </authorList>
    </citation>
    <scope>NUCLEOTIDE SEQUENCE</scope>
</reference>
<protein>
    <submittedName>
        <fullName evidence="1">Protein containing DUF1814</fullName>
    </submittedName>
</protein>
<dbReference type="Pfam" id="PF08843">
    <property type="entry name" value="AbiEii"/>
    <property type="match status" value="1"/>
</dbReference>
<dbReference type="AlphaFoldDB" id="T0Z2I9"/>
<gene>
    <name evidence="1" type="ORF">B1A_16832</name>
</gene>